<reference evidence="2" key="1">
    <citation type="submission" date="2023-08" db="EMBL/GenBank/DDBJ databases">
        <title>A de novo genome assembly of Solanum verrucosum Schlechtendal, a Mexican diploid species geographically isolated from the other diploid A-genome species in potato relatives.</title>
        <authorList>
            <person name="Hosaka K."/>
        </authorList>
    </citation>
    <scope>NUCLEOTIDE SEQUENCE</scope>
    <source>
        <tissue evidence="2">Young leaves</tissue>
    </source>
</reference>
<evidence type="ECO:0000313" key="2">
    <source>
        <dbReference type="EMBL" id="WMV32912.1"/>
    </source>
</evidence>
<dbReference type="EMBL" id="CP133617">
    <property type="protein sequence ID" value="WMV32912.1"/>
    <property type="molecule type" value="Genomic_DNA"/>
</dbReference>
<name>A0AAF0R2Q2_SOLVR</name>
<dbReference type="AlphaFoldDB" id="A0AAF0R2Q2"/>
<evidence type="ECO:0000259" key="1">
    <source>
        <dbReference type="Pfam" id="PF24626"/>
    </source>
</evidence>
<sequence length="169" mass="19745">SYRGTQFTSQFLKSFENGLCNCVKLCTYFHPQPDGYHSNIGMVPLETLYDRRCRSSIGWFEVGEIILIGPALVHEAMEKVWLIRERLKIAQSRQKSYVDVRSRDLEFEVNDWFYLKISPMKGVMRFRKNEKLILCYVGPYHNMRCIGKVAYELDLPNDLASVYSILDVS</sequence>
<accession>A0AAF0R2Q2</accession>
<organism evidence="2 3">
    <name type="scientific">Solanum verrucosum</name>
    <dbReference type="NCBI Taxonomy" id="315347"/>
    <lineage>
        <taxon>Eukaryota</taxon>
        <taxon>Viridiplantae</taxon>
        <taxon>Streptophyta</taxon>
        <taxon>Embryophyta</taxon>
        <taxon>Tracheophyta</taxon>
        <taxon>Spermatophyta</taxon>
        <taxon>Magnoliopsida</taxon>
        <taxon>eudicotyledons</taxon>
        <taxon>Gunneridae</taxon>
        <taxon>Pentapetalae</taxon>
        <taxon>asterids</taxon>
        <taxon>lamiids</taxon>
        <taxon>Solanales</taxon>
        <taxon>Solanaceae</taxon>
        <taxon>Solanoideae</taxon>
        <taxon>Solaneae</taxon>
        <taxon>Solanum</taxon>
    </lineage>
</organism>
<dbReference type="PANTHER" id="PTHR46148">
    <property type="entry name" value="CHROMO DOMAIN-CONTAINING PROTEIN"/>
    <property type="match status" value="1"/>
</dbReference>
<dbReference type="Pfam" id="PF24626">
    <property type="entry name" value="SH3_Tf2-1"/>
    <property type="match status" value="1"/>
</dbReference>
<feature type="non-terminal residue" evidence="2">
    <location>
        <position position="1"/>
    </location>
</feature>
<feature type="domain" description="Tf2-1-like SH3-like" evidence="1">
    <location>
        <begin position="111"/>
        <end position="168"/>
    </location>
</feature>
<gene>
    <name evidence="2" type="ORF">MTR67_026297</name>
</gene>
<dbReference type="InterPro" id="IPR056924">
    <property type="entry name" value="SH3_Tf2-1"/>
</dbReference>
<dbReference type="Proteomes" id="UP001234989">
    <property type="component" value="Chromosome 6"/>
</dbReference>
<proteinExistence type="predicted"/>
<protein>
    <recommendedName>
        <fullName evidence="1">Tf2-1-like SH3-like domain-containing protein</fullName>
    </recommendedName>
</protein>
<dbReference type="PANTHER" id="PTHR46148:SF57">
    <property type="entry name" value="OS12G0499874 PROTEIN"/>
    <property type="match status" value="1"/>
</dbReference>
<evidence type="ECO:0000313" key="3">
    <source>
        <dbReference type="Proteomes" id="UP001234989"/>
    </source>
</evidence>
<keyword evidence="3" id="KW-1185">Reference proteome</keyword>